<protein>
    <recommendedName>
        <fullName evidence="1">Metallo-beta-lactamase domain-containing protein</fullName>
    </recommendedName>
</protein>
<feature type="domain" description="Metallo-beta-lactamase" evidence="1">
    <location>
        <begin position="5"/>
        <end position="71"/>
    </location>
</feature>
<comment type="caution">
    <text evidence="2">The sequence shown here is derived from an EMBL/GenBank/DDBJ whole genome shotgun (WGS) entry which is preliminary data.</text>
</comment>
<dbReference type="PANTHER" id="PTHR42663">
    <property type="entry name" value="HYDROLASE C777.06C-RELATED-RELATED"/>
    <property type="match status" value="1"/>
</dbReference>
<organism evidence="2">
    <name type="scientific">bioreactor metagenome</name>
    <dbReference type="NCBI Taxonomy" id="1076179"/>
    <lineage>
        <taxon>unclassified sequences</taxon>
        <taxon>metagenomes</taxon>
        <taxon>ecological metagenomes</taxon>
    </lineage>
</organism>
<dbReference type="InterPro" id="IPR001279">
    <property type="entry name" value="Metallo-B-lactamas"/>
</dbReference>
<evidence type="ECO:0000259" key="1">
    <source>
        <dbReference type="Pfam" id="PF12706"/>
    </source>
</evidence>
<dbReference type="InterPro" id="IPR036866">
    <property type="entry name" value="RibonucZ/Hydroxyglut_hydro"/>
</dbReference>
<proteinExistence type="predicted"/>
<dbReference type="EMBL" id="VSSQ01123549">
    <property type="protein sequence ID" value="MPN54882.1"/>
    <property type="molecule type" value="Genomic_DNA"/>
</dbReference>
<dbReference type="Gene3D" id="3.60.15.10">
    <property type="entry name" value="Ribonuclease Z/Hydroxyacylglutathione hydrolase-like"/>
    <property type="match status" value="1"/>
</dbReference>
<evidence type="ECO:0000313" key="2">
    <source>
        <dbReference type="EMBL" id="MPN54882.1"/>
    </source>
</evidence>
<dbReference type="Pfam" id="PF12706">
    <property type="entry name" value="Lactamase_B_2"/>
    <property type="match status" value="1"/>
</dbReference>
<reference evidence="2" key="1">
    <citation type="submission" date="2019-08" db="EMBL/GenBank/DDBJ databases">
        <authorList>
            <person name="Kucharzyk K."/>
            <person name="Murdoch R.W."/>
            <person name="Higgins S."/>
            <person name="Loffler F."/>
        </authorList>
    </citation>
    <scope>NUCLEOTIDE SEQUENCE</scope>
</reference>
<dbReference type="SUPFAM" id="SSF56281">
    <property type="entry name" value="Metallo-hydrolase/oxidoreductase"/>
    <property type="match status" value="1"/>
</dbReference>
<accession>A0A645IVJ6</accession>
<sequence>MKLPILGYRIGNISYITDASRIDDNELAKTWGSSIMVINTVRKEPHISHFSLDEAIETAQLAAPESCYLTHLSHQIGTHQELLPLLPNGIFPAYDGLSLECE</sequence>
<name>A0A645IVJ6_9ZZZZ</name>
<gene>
    <name evidence="2" type="ORF">SDC9_202560</name>
</gene>
<dbReference type="AlphaFoldDB" id="A0A645IVJ6"/>
<dbReference type="PANTHER" id="PTHR42663:SF6">
    <property type="entry name" value="HYDROLASE C777.06C-RELATED"/>
    <property type="match status" value="1"/>
</dbReference>